<evidence type="ECO:0000313" key="1">
    <source>
        <dbReference type="EMBL" id="DAD72214.1"/>
    </source>
</evidence>
<dbReference type="EMBL" id="BK015895">
    <property type="protein sequence ID" value="DAD72214.1"/>
    <property type="molecule type" value="Genomic_DNA"/>
</dbReference>
<sequence>MGKQTEFQYDELQMFFGDDYKVSDYITIHQPTVGEIMEFGERRYYSMLTQLCAIPSDMKSTLWDVLEVDWNKMSDFELFAFNCHSLRPQDTSIILGDLDLSTYTHSVKDKENDELALLQYSQVDENSPPEITGIITESDYYNMVGYLRKLHGFTIKREKARNRITRDVMIEEDRQKIELSKNKSYVSQLKNLISAMLTYPGFKYKKSELRECGIYEFMDAVQRSQIYVSTDALLHGMYSGMIDTKKINKKQFNWMRDVS</sequence>
<name>A0A8S5LQJ6_9CAUD</name>
<reference evidence="1" key="1">
    <citation type="journal article" date="2021" name="Proc. Natl. Acad. Sci. U.S.A.">
        <title>A Catalog of Tens of Thousands of Viruses from Human Metagenomes Reveals Hidden Associations with Chronic Diseases.</title>
        <authorList>
            <person name="Tisza M.J."/>
            <person name="Buck C.B."/>
        </authorList>
    </citation>
    <scope>NUCLEOTIDE SEQUENCE</scope>
    <source>
        <strain evidence="1">CtTC45</strain>
    </source>
</reference>
<organism evidence="1">
    <name type="scientific">Siphoviridae sp. ctTC45</name>
    <dbReference type="NCBI Taxonomy" id="2827573"/>
    <lineage>
        <taxon>Viruses</taxon>
        <taxon>Duplodnaviria</taxon>
        <taxon>Heunggongvirae</taxon>
        <taxon>Uroviricota</taxon>
        <taxon>Caudoviricetes</taxon>
    </lineage>
</organism>
<proteinExistence type="predicted"/>
<protein>
    <submittedName>
        <fullName evidence="1">Uncharacterized protein</fullName>
    </submittedName>
</protein>
<accession>A0A8S5LQJ6</accession>